<organism evidence="1 2">
    <name type="scientific">Scytonema hofmannii PCC 7110</name>
    <dbReference type="NCBI Taxonomy" id="128403"/>
    <lineage>
        <taxon>Bacteria</taxon>
        <taxon>Bacillati</taxon>
        <taxon>Cyanobacteriota</taxon>
        <taxon>Cyanophyceae</taxon>
        <taxon>Nostocales</taxon>
        <taxon>Scytonemataceae</taxon>
        <taxon>Scytonema</taxon>
    </lineage>
</organism>
<dbReference type="RefSeq" id="WP_017748144.1">
    <property type="nucleotide sequence ID" value="NZ_KQ976354.1"/>
</dbReference>
<dbReference type="EMBL" id="ANNX02000050">
    <property type="protein sequence ID" value="KYC35815.1"/>
    <property type="molecule type" value="Genomic_DNA"/>
</dbReference>
<protein>
    <submittedName>
        <fullName evidence="1">Uncharacterized protein</fullName>
    </submittedName>
</protein>
<dbReference type="Proteomes" id="UP000076925">
    <property type="component" value="Unassembled WGS sequence"/>
</dbReference>
<dbReference type="AlphaFoldDB" id="A0A139WTN8"/>
<evidence type="ECO:0000313" key="1">
    <source>
        <dbReference type="EMBL" id="KYC35815.1"/>
    </source>
</evidence>
<evidence type="ECO:0000313" key="2">
    <source>
        <dbReference type="Proteomes" id="UP000076925"/>
    </source>
</evidence>
<comment type="caution">
    <text evidence="1">The sequence shown here is derived from an EMBL/GenBank/DDBJ whole genome shotgun (WGS) entry which is preliminary data.</text>
</comment>
<sequence>MSNTINNSRDLLPSNIEEIRLGDTEKKLQHSPFLIAWSKINAFFKRERVESEVESQQESQATIDYADSTKEQYSYTRFTDRVDPSVYYTIFFSQKRLDSDQ</sequence>
<name>A0A139WTN8_9CYAN</name>
<reference evidence="1 2" key="1">
    <citation type="journal article" date="2013" name="Genome Biol. Evol.">
        <title>Genomes of Stigonematalean cyanobacteria (subsection V) and the evolution of oxygenic photosynthesis from prokaryotes to plastids.</title>
        <authorList>
            <person name="Dagan T."/>
            <person name="Roettger M."/>
            <person name="Stucken K."/>
            <person name="Landan G."/>
            <person name="Koch R."/>
            <person name="Major P."/>
            <person name="Gould S.B."/>
            <person name="Goremykin V.V."/>
            <person name="Rippka R."/>
            <person name="Tandeau de Marsac N."/>
            <person name="Gugger M."/>
            <person name="Lockhart P.J."/>
            <person name="Allen J.F."/>
            <person name="Brune I."/>
            <person name="Maus I."/>
            <person name="Puhler A."/>
            <person name="Martin W.F."/>
        </authorList>
    </citation>
    <scope>NUCLEOTIDE SEQUENCE [LARGE SCALE GENOMIC DNA]</scope>
    <source>
        <strain evidence="1 2">PCC 7110</strain>
    </source>
</reference>
<gene>
    <name evidence="1" type="ORF">WA1_05835</name>
</gene>
<dbReference type="OrthoDB" id="515964at2"/>
<accession>A0A139WTN8</accession>
<proteinExistence type="predicted"/>
<keyword evidence="2" id="KW-1185">Reference proteome</keyword>